<dbReference type="InterPro" id="IPR008949">
    <property type="entry name" value="Isoprenoid_synthase_dom_sf"/>
</dbReference>
<evidence type="ECO:0000259" key="3">
    <source>
        <dbReference type="Pfam" id="PF03936"/>
    </source>
</evidence>
<dbReference type="GO" id="GO:0046872">
    <property type="term" value="F:metal ion binding"/>
    <property type="evidence" value="ECO:0007669"/>
    <property type="project" value="UniProtKB-KW"/>
</dbReference>
<dbReference type="InterPro" id="IPR036965">
    <property type="entry name" value="Terpene_synth_N_sf"/>
</dbReference>
<evidence type="ECO:0008006" key="7">
    <source>
        <dbReference type="Google" id="ProtNLM"/>
    </source>
</evidence>
<reference evidence="4 6" key="1">
    <citation type="submission" date="2024-02" db="EMBL/GenBank/DDBJ databases">
        <authorList>
            <person name="Vignale AGUSTIN F."/>
            <person name="Sosa J E."/>
            <person name="Modenutti C."/>
        </authorList>
    </citation>
    <scope>NUCLEOTIDE SEQUENCE [LARGE SCALE GENOMIC DNA]</scope>
</reference>
<dbReference type="Gene3D" id="1.50.10.130">
    <property type="entry name" value="Terpene synthase, N-terminal domain"/>
    <property type="match status" value="1"/>
</dbReference>
<dbReference type="Gene3D" id="1.10.600.10">
    <property type="entry name" value="Farnesyl Diphosphate Synthase"/>
    <property type="match status" value="1"/>
</dbReference>
<protein>
    <recommendedName>
        <fullName evidence="7">Alpha-farnesene synthase</fullName>
    </recommendedName>
</protein>
<gene>
    <name evidence="4" type="ORF">ILEXP_LOCUS10311</name>
    <name evidence="5" type="ORF">ILEXP_LOCUS32603</name>
</gene>
<dbReference type="InterPro" id="IPR034741">
    <property type="entry name" value="Terpene_cyclase-like_1_C"/>
</dbReference>
<evidence type="ECO:0000256" key="1">
    <source>
        <dbReference type="ARBA" id="ARBA00022723"/>
    </source>
</evidence>
<dbReference type="SUPFAM" id="SSF48576">
    <property type="entry name" value="Terpenoid synthases"/>
    <property type="match status" value="1"/>
</dbReference>
<dbReference type="SFLD" id="SFLDG01019">
    <property type="entry name" value="Terpene_Cyclase_Like_1_C_Termi"/>
    <property type="match status" value="1"/>
</dbReference>
<proteinExistence type="predicted"/>
<dbReference type="PANTHER" id="PTHR31225:SF94">
    <property type="entry name" value="ALPHA-FARNESENE SYNTHASE"/>
    <property type="match status" value="1"/>
</dbReference>
<dbReference type="Proteomes" id="UP001642360">
    <property type="component" value="Unassembled WGS sequence"/>
</dbReference>
<dbReference type="EMBL" id="CAUOFW020004058">
    <property type="protein sequence ID" value="CAK9163550.1"/>
    <property type="molecule type" value="Genomic_DNA"/>
</dbReference>
<dbReference type="Pfam" id="PF03936">
    <property type="entry name" value="Terpene_synth_C"/>
    <property type="match status" value="1"/>
</dbReference>
<keyword evidence="1" id="KW-0479">Metal-binding</keyword>
<organism evidence="4 6">
    <name type="scientific">Ilex paraguariensis</name>
    <name type="common">yerba mate</name>
    <dbReference type="NCBI Taxonomy" id="185542"/>
    <lineage>
        <taxon>Eukaryota</taxon>
        <taxon>Viridiplantae</taxon>
        <taxon>Streptophyta</taxon>
        <taxon>Embryophyta</taxon>
        <taxon>Tracheophyta</taxon>
        <taxon>Spermatophyta</taxon>
        <taxon>Magnoliopsida</taxon>
        <taxon>eudicotyledons</taxon>
        <taxon>Gunneridae</taxon>
        <taxon>Pentapetalae</taxon>
        <taxon>asterids</taxon>
        <taxon>campanulids</taxon>
        <taxon>Aquifoliales</taxon>
        <taxon>Aquifoliaceae</taxon>
        <taxon>Ilex</taxon>
    </lineage>
</organism>
<dbReference type="SUPFAM" id="SSF48239">
    <property type="entry name" value="Terpenoid cyclases/Protein prenyltransferases"/>
    <property type="match status" value="1"/>
</dbReference>
<evidence type="ECO:0000313" key="4">
    <source>
        <dbReference type="EMBL" id="CAK9142632.1"/>
    </source>
</evidence>
<dbReference type="InterPro" id="IPR005630">
    <property type="entry name" value="Terpene_synthase_metal-bd"/>
</dbReference>
<dbReference type="InterPro" id="IPR001906">
    <property type="entry name" value="Terpene_synth_N"/>
</dbReference>
<evidence type="ECO:0000313" key="6">
    <source>
        <dbReference type="Proteomes" id="UP001642360"/>
    </source>
</evidence>
<dbReference type="SFLD" id="SFLDS00005">
    <property type="entry name" value="Isoprenoid_Synthase_Type_I"/>
    <property type="match status" value="1"/>
</dbReference>
<dbReference type="InterPro" id="IPR008930">
    <property type="entry name" value="Terpenoid_cyclase/PrenylTrfase"/>
</dbReference>
<feature type="domain" description="Terpene synthase N-terminal" evidence="2">
    <location>
        <begin position="42"/>
        <end position="214"/>
    </location>
</feature>
<dbReference type="InterPro" id="IPR044814">
    <property type="entry name" value="Terpene_cyclase_plant_C1"/>
</dbReference>
<accession>A0ABC8RKS6</accession>
<evidence type="ECO:0000259" key="2">
    <source>
        <dbReference type="Pfam" id="PF01397"/>
    </source>
</evidence>
<dbReference type="GO" id="GO:0016838">
    <property type="term" value="F:carbon-oxygen lyase activity, acting on phosphates"/>
    <property type="evidence" value="ECO:0007669"/>
    <property type="project" value="UniProtKB-ARBA"/>
</dbReference>
<sequence>MLTCTNGMPSDQQVLQFQMKAKINSSKDESIQRRLANYKPNIWKYDYIESLTSEYTADTYKHAEKLKEDVRFMFVETMEPLAKLELVDSIGKLGLATLFEEEIEEALDIIMCLEDNNLTIEEDLYATALRFRLLRQYGYNVSQDIFIRFVDDTGNFMPSTNTNVKVMLELFEASHLALEGEKIMDSVKMFSTENLKTVISNSDVSLAKQLSTALELPLHWRLEWYNVTRYIHEYGKVGNINSSLLKLAKLHFNMVQATHQKDLKEIIRWWRNLGITGNLSFSRDRIIESYLFAMGVNFEPQYKHVRNWLAKVCKFIITIDDVYDVYGSLQELELFTKAIDRWDSKEIQQLPECMKICFQALYDTANEIAFEIQKVKGGKSVLPQLRKAWEDFCKALLVEAKWYNQGYTPSLQEYLDNGWISSGGSVLSIHVLFGVAHEITDGILDFLKNGEDLVYHISMIIRLTNDQGTSAAELERGDAPSSILCYMQEANVSEEVAREHIRSIITRTWKSINDQCIPKSPSLVPFSKYITNIARVSHFIYQNGDGYGVQDRETRDQVMSLLIEPLALD</sequence>
<dbReference type="InterPro" id="IPR050148">
    <property type="entry name" value="Terpene_synthase-like"/>
</dbReference>
<feature type="domain" description="Terpene synthase metal-binding" evidence="3">
    <location>
        <begin position="272"/>
        <end position="510"/>
    </location>
</feature>
<comment type="caution">
    <text evidence="4">The sequence shown here is derived from an EMBL/GenBank/DDBJ whole genome shotgun (WGS) entry which is preliminary data.</text>
</comment>
<name>A0ABC8RKS6_9AQUA</name>
<dbReference type="FunFam" id="1.10.600.10:FF:000007">
    <property type="entry name" value="Isoprene synthase, chloroplastic"/>
    <property type="match status" value="1"/>
</dbReference>
<evidence type="ECO:0000313" key="5">
    <source>
        <dbReference type="EMBL" id="CAK9163550.1"/>
    </source>
</evidence>
<dbReference type="EMBL" id="CAUOFW020001236">
    <property type="protein sequence ID" value="CAK9142632.1"/>
    <property type="molecule type" value="Genomic_DNA"/>
</dbReference>
<dbReference type="AlphaFoldDB" id="A0ABC8RKS6"/>
<dbReference type="PANTHER" id="PTHR31225">
    <property type="entry name" value="OS04G0344100 PROTEIN-RELATED"/>
    <property type="match status" value="1"/>
</dbReference>
<dbReference type="Pfam" id="PF01397">
    <property type="entry name" value="Terpene_synth"/>
    <property type="match status" value="1"/>
</dbReference>
<dbReference type="CDD" id="cd00684">
    <property type="entry name" value="Terpene_cyclase_plant_C1"/>
    <property type="match status" value="1"/>
</dbReference>
<keyword evidence="6" id="KW-1185">Reference proteome</keyword>